<name>A0A484SFY0_9ZZZZ</name>
<dbReference type="EMBL" id="CAADIL010000003">
    <property type="protein sequence ID" value="VFR61518.1"/>
    <property type="molecule type" value="Genomic_DNA"/>
</dbReference>
<sequence>MSALSRWDSVFVRLISQEKPMETTIKQDRIALKNLKAADFTSEGTLCFTATVIFDGIAIAEARNDGHSDGGMTIIHAHEGKTAQLAEAEQFAKSLPPDTLKGGVSGEGDEPVTIIINITLDYLVDQLAEAMQADRKLRTAYTREIHNKVLLIQNGKLLFLKGIKLKAIADRPAYFAALRARQKDPIVILAELPPDEAFALWKQHVLGGETS</sequence>
<dbReference type="AlphaFoldDB" id="A0A484SFY0"/>
<gene>
    <name evidence="1" type="ORF">DAR2_1066</name>
    <name evidence="2" type="ORF">DAR3_1063</name>
</gene>
<evidence type="ECO:0000313" key="1">
    <source>
        <dbReference type="EMBL" id="VFR61518.1"/>
    </source>
</evidence>
<dbReference type="EMBL" id="CAADIJ010000028">
    <property type="protein sequence ID" value="VFR87860.1"/>
    <property type="molecule type" value="Genomic_DNA"/>
</dbReference>
<proteinExistence type="predicted"/>
<evidence type="ECO:0000313" key="2">
    <source>
        <dbReference type="EMBL" id="VFR87860.1"/>
    </source>
</evidence>
<accession>A0A484SFY0</accession>
<reference evidence="1" key="1">
    <citation type="submission" date="2019-03" db="EMBL/GenBank/DDBJ databases">
        <authorList>
            <person name="Danneels B."/>
        </authorList>
    </citation>
    <scope>NUCLEOTIDE SEQUENCE</scope>
</reference>
<protein>
    <submittedName>
        <fullName evidence="1">Uncharacterized protein</fullName>
    </submittedName>
</protein>
<organism evidence="1">
    <name type="scientific">plant metagenome</name>
    <dbReference type="NCBI Taxonomy" id="1297885"/>
    <lineage>
        <taxon>unclassified sequences</taxon>
        <taxon>metagenomes</taxon>
        <taxon>organismal metagenomes</taxon>
    </lineage>
</organism>